<accession>A0A6B0U8K1</accession>
<sequence length="104" mass="11608">MLQKKTLRVRALPCAPDHVLCSPRYSTPDWLHWLVSFATVHLNGVEEQAHIFARSAFQQKARVSPYFGGFPAVVPCNVSPRAFAQDKLSDAESSGVRTIKLFLP</sequence>
<proteinExistence type="predicted"/>
<evidence type="ECO:0000313" key="1">
    <source>
        <dbReference type="EMBL" id="MXU88912.1"/>
    </source>
</evidence>
<dbReference type="EMBL" id="GIFC01006829">
    <property type="protein sequence ID" value="MXU88912.1"/>
    <property type="molecule type" value="Transcribed_RNA"/>
</dbReference>
<dbReference type="AlphaFoldDB" id="A0A6B0U8K1"/>
<name>A0A6B0U8K1_IXORI</name>
<organism evidence="1">
    <name type="scientific">Ixodes ricinus</name>
    <name type="common">Common tick</name>
    <name type="synonym">Acarus ricinus</name>
    <dbReference type="NCBI Taxonomy" id="34613"/>
    <lineage>
        <taxon>Eukaryota</taxon>
        <taxon>Metazoa</taxon>
        <taxon>Ecdysozoa</taxon>
        <taxon>Arthropoda</taxon>
        <taxon>Chelicerata</taxon>
        <taxon>Arachnida</taxon>
        <taxon>Acari</taxon>
        <taxon>Parasitiformes</taxon>
        <taxon>Ixodida</taxon>
        <taxon>Ixodoidea</taxon>
        <taxon>Ixodidae</taxon>
        <taxon>Ixodinae</taxon>
        <taxon>Ixodes</taxon>
    </lineage>
</organism>
<protein>
    <submittedName>
        <fullName evidence="1">Uncharacterized protein</fullName>
    </submittedName>
</protein>
<reference evidence="1" key="1">
    <citation type="submission" date="2019-12" db="EMBL/GenBank/DDBJ databases">
        <title>An insight into the sialome of adult female Ixodes ricinus ticks feeding for 6 days.</title>
        <authorList>
            <person name="Perner J."/>
            <person name="Ribeiro J.M.C."/>
        </authorList>
    </citation>
    <scope>NUCLEOTIDE SEQUENCE</scope>
    <source>
        <strain evidence="1">Semi-engorged</strain>
        <tissue evidence="1">Salivary glands</tissue>
    </source>
</reference>